<evidence type="ECO:0000313" key="1">
    <source>
        <dbReference type="EMBL" id="KIQ05454.1"/>
    </source>
</evidence>
<evidence type="ECO:0000313" key="2">
    <source>
        <dbReference type="Proteomes" id="UP000035017"/>
    </source>
</evidence>
<dbReference type="EMBL" id="JXQV01000002">
    <property type="protein sequence ID" value="KIQ05454.1"/>
    <property type="molecule type" value="Genomic_DNA"/>
</dbReference>
<dbReference type="Proteomes" id="UP000035017">
    <property type="component" value="Unassembled WGS sequence"/>
</dbReference>
<reference evidence="1 2" key="1">
    <citation type="submission" date="2014-12" db="EMBL/GenBank/DDBJ databases">
        <title>16Stimator: statistical estimation of ribosomal gene copy numbers from draft genome assemblies.</title>
        <authorList>
            <person name="Perisin M.A."/>
            <person name="Vetter M."/>
            <person name="Gilbert J.A."/>
            <person name="Bergelson J."/>
        </authorList>
    </citation>
    <scope>NUCLEOTIDE SEQUENCE [LARGE SCALE GENOMIC DNA]</scope>
    <source>
        <strain evidence="1 2">MEJ076</strain>
    </source>
</reference>
<gene>
    <name evidence="1" type="ORF">RU07_00915</name>
</gene>
<proteinExistence type="predicted"/>
<organism evidence="1 2">
    <name type="scientific">Agrobacterium tumefaciens</name>
    <dbReference type="NCBI Taxonomy" id="358"/>
    <lineage>
        <taxon>Bacteria</taxon>
        <taxon>Pseudomonadati</taxon>
        <taxon>Pseudomonadota</taxon>
        <taxon>Alphaproteobacteria</taxon>
        <taxon>Hyphomicrobiales</taxon>
        <taxon>Rhizobiaceae</taxon>
        <taxon>Rhizobium/Agrobacterium group</taxon>
        <taxon>Agrobacterium</taxon>
        <taxon>Agrobacterium tumefaciens complex</taxon>
    </lineage>
</organism>
<name>A0A0D0L3I5_AGRTU</name>
<protein>
    <submittedName>
        <fullName evidence="1">Uncharacterized protein</fullName>
    </submittedName>
</protein>
<comment type="caution">
    <text evidence="1">The sequence shown here is derived from an EMBL/GenBank/DDBJ whole genome shotgun (WGS) entry which is preliminary data.</text>
</comment>
<accession>A0A0D0L3I5</accession>
<dbReference type="AlphaFoldDB" id="A0A0D0L3I5"/>
<sequence length="87" mass="9964">MEIEGRYKLRLTQSIAEAVKLLGSISCVSKTITRQELEERVLNCLPVAFYSNDIFDRISQKMIAHEVTKLKSVPSRKDQIATELAYF</sequence>